<comment type="caution">
    <text evidence="2">The sequence shown here is derived from an EMBL/GenBank/DDBJ whole genome shotgun (WGS) entry which is preliminary data.</text>
</comment>
<reference evidence="2 3" key="1">
    <citation type="submission" date="2023-07" db="EMBL/GenBank/DDBJ databases">
        <title>Sorghum-associated microbial communities from plants grown in Nebraska, USA.</title>
        <authorList>
            <person name="Schachtman D."/>
        </authorList>
    </citation>
    <scope>NUCLEOTIDE SEQUENCE [LARGE SCALE GENOMIC DNA]</scope>
    <source>
        <strain evidence="2 3">4129</strain>
    </source>
</reference>
<dbReference type="EMBL" id="JAVDWQ010000008">
    <property type="protein sequence ID" value="MDR7210732.1"/>
    <property type="molecule type" value="Genomic_DNA"/>
</dbReference>
<keyword evidence="1" id="KW-0472">Membrane</keyword>
<evidence type="ECO:0000313" key="3">
    <source>
        <dbReference type="Proteomes" id="UP001269081"/>
    </source>
</evidence>
<gene>
    <name evidence="2" type="ORF">J2W48_002682</name>
</gene>
<evidence type="ECO:0000313" key="2">
    <source>
        <dbReference type="EMBL" id="MDR7210732.1"/>
    </source>
</evidence>
<evidence type="ECO:0000256" key="1">
    <source>
        <dbReference type="SAM" id="Phobius"/>
    </source>
</evidence>
<keyword evidence="3" id="KW-1185">Reference proteome</keyword>
<keyword evidence="1" id="KW-1133">Transmembrane helix</keyword>
<feature type="transmembrane region" description="Helical" evidence="1">
    <location>
        <begin position="6"/>
        <end position="32"/>
    </location>
</feature>
<proteinExistence type="predicted"/>
<sequence>MQKAKNWYGLINIISKTSYFYSLSTMTCMLLITRNQAVISYK</sequence>
<protein>
    <submittedName>
        <fullName evidence="2">Uncharacterized protein</fullName>
    </submittedName>
</protein>
<dbReference type="Proteomes" id="UP001269081">
    <property type="component" value="Unassembled WGS sequence"/>
</dbReference>
<accession>A0ABU1Y925</accession>
<keyword evidence="1" id="KW-0812">Transmembrane</keyword>
<organism evidence="2 3">
    <name type="scientific">Flavobacterium piscis</name>
    <dbReference type="NCBI Taxonomy" id="1114874"/>
    <lineage>
        <taxon>Bacteria</taxon>
        <taxon>Pseudomonadati</taxon>
        <taxon>Bacteroidota</taxon>
        <taxon>Flavobacteriia</taxon>
        <taxon>Flavobacteriales</taxon>
        <taxon>Flavobacteriaceae</taxon>
        <taxon>Flavobacterium</taxon>
    </lineage>
</organism>
<name>A0ABU1Y925_9FLAO</name>